<organism evidence="3 4">
    <name type="scientific">Sanghuangporus baumii</name>
    <name type="common">Phellinus baumii</name>
    <dbReference type="NCBI Taxonomy" id="108892"/>
    <lineage>
        <taxon>Eukaryota</taxon>
        <taxon>Fungi</taxon>
        <taxon>Dikarya</taxon>
        <taxon>Basidiomycota</taxon>
        <taxon>Agaricomycotina</taxon>
        <taxon>Agaricomycetes</taxon>
        <taxon>Hymenochaetales</taxon>
        <taxon>Hymenochaetaceae</taxon>
        <taxon>Sanghuangporus</taxon>
    </lineage>
</organism>
<feature type="coiled-coil region" evidence="1">
    <location>
        <begin position="181"/>
        <end position="208"/>
    </location>
</feature>
<dbReference type="InterPro" id="IPR011009">
    <property type="entry name" value="Kinase-like_dom_sf"/>
</dbReference>
<dbReference type="PROSITE" id="PS50011">
    <property type="entry name" value="PROTEIN_KINASE_DOM"/>
    <property type="match status" value="1"/>
</dbReference>
<dbReference type="GO" id="GO:0004672">
    <property type="term" value="F:protein kinase activity"/>
    <property type="evidence" value="ECO:0007669"/>
    <property type="project" value="InterPro"/>
</dbReference>
<reference evidence="3" key="1">
    <citation type="submission" date="2016-06" db="EMBL/GenBank/DDBJ databases">
        <title>Draft Genome sequence of the fungus Inonotus baumii.</title>
        <authorList>
            <person name="Zhu H."/>
            <person name="Lin W."/>
        </authorList>
    </citation>
    <scope>NUCLEOTIDE SEQUENCE</scope>
    <source>
        <strain evidence="3">821</strain>
    </source>
</reference>
<comment type="caution">
    <text evidence="3">The sequence shown here is derived from an EMBL/GenBank/DDBJ whole genome shotgun (WGS) entry which is preliminary data.</text>
</comment>
<proteinExistence type="predicted"/>
<dbReference type="EMBL" id="LNZH02000029">
    <property type="protein sequence ID" value="OCB92122.1"/>
    <property type="molecule type" value="Genomic_DNA"/>
</dbReference>
<dbReference type="GO" id="GO:0005524">
    <property type="term" value="F:ATP binding"/>
    <property type="evidence" value="ECO:0007669"/>
    <property type="project" value="InterPro"/>
</dbReference>
<evidence type="ECO:0000259" key="2">
    <source>
        <dbReference type="PROSITE" id="PS50011"/>
    </source>
</evidence>
<dbReference type="Proteomes" id="UP000757232">
    <property type="component" value="Unassembled WGS sequence"/>
</dbReference>
<keyword evidence="1" id="KW-0175">Coiled coil</keyword>
<evidence type="ECO:0000256" key="1">
    <source>
        <dbReference type="SAM" id="Coils"/>
    </source>
</evidence>
<dbReference type="InterPro" id="IPR000719">
    <property type="entry name" value="Prot_kinase_dom"/>
</dbReference>
<dbReference type="SUPFAM" id="SSF56112">
    <property type="entry name" value="Protein kinase-like (PK-like)"/>
    <property type="match status" value="1"/>
</dbReference>
<accession>A0A9Q5I6G1</accession>
<keyword evidence="4" id="KW-1185">Reference proteome</keyword>
<evidence type="ECO:0000313" key="3">
    <source>
        <dbReference type="EMBL" id="OCB92122.1"/>
    </source>
</evidence>
<gene>
    <name evidence="3" type="ORF">A7U60_g516</name>
</gene>
<sequence length="433" mass="49379">MLDAQVKTGQDWSDPKHPEEPIKLTVKLLNTAKEYFVTSRGCYEEQQWYEIRVFFEWIFGKKAWRSDTVWGNYAILVCKNATGLDGDASLEAAVWYGKNCHRMKEVHNIISSRFSNADTEFGQGIYKHSKLPVIIVGVMGNVLEISIGVCLEEVVVDKILHFEVLDSPNRNETVVKLALIASALETCADELRDEYRDLERTSEPVEEETWHLPCPSATAFSPNSLIPELEFKAKLSRRNEKLTKLKGENAEMRSLFLATYCGRGVIVKFAVTYNDSAHTAVADQNHAPRLHTCEQVIGGLKMVVMERVHGKRMCDEDGNSLPRNVFEDLGKALRIIHDKDLVFGDLRDTNVMITKSDVKVEAKLIDFDWVDKDGKGRYPPLINTELTKKELSPEVGPWRFMHKSHDNYSLSKLISKYCNDPVYINTKCEELMR</sequence>
<name>A0A9Q5I6G1_SANBA</name>
<evidence type="ECO:0000313" key="4">
    <source>
        <dbReference type="Proteomes" id="UP000757232"/>
    </source>
</evidence>
<feature type="domain" description="Protein kinase" evidence="2">
    <location>
        <begin position="128"/>
        <end position="433"/>
    </location>
</feature>
<protein>
    <recommendedName>
        <fullName evidence="2">Protein kinase domain-containing protein</fullName>
    </recommendedName>
</protein>
<dbReference type="AlphaFoldDB" id="A0A9Q5I6G1"/>
<dbReference type="Gene3D" id="1.10.510.10">
    <property type="entry name" value="Transferase(Phosphotransferase) domain 1"/>
    <property type="match status" value="1"/>
</dbReference>
<dbReference type="OrthoDB" id="3250441at2759"/>